<name>A0A640KMK0_LEITA</name>
<dbReference type="EMBL" id="BLBS01000031">
    <property type="protein sequence ID" value="GET88907.1"/>
    <property type="molecule type" value="Genomic_DNA"/>
</dbReference>
<evidence type="ECO:0000313" key="2">
    <source>
        <dbReference type="EMBL" id="GET88907.1"/>
    </source>
</evidence>
<feature type="transmembrane region" description="Helical" evidence="1">
    <location>
        <begin position="323"/>
        <end position="344"/>
    </location>
</feature>
<keyword evidence="1" id="KW-1133">Transmembrane helix</keyword>
<keyword evidence="1" id="KW-0472">Membrane</keyword>
<evidence type="ECO:0000313" key="3">
    <source>
        <dbReference type="Proteomes" id="UP000419144"/>
    </source>
</evidence>
<organism evidence="2 3">
    <name type="scientific">Leishmania tarentolae</name>
    <name type="common">Sauroleishmania tarentolae</name>
    <dbReference type="NCBI Taxonomy" id="5689"/>
    <lineage>
        <taxon>Eukaryota</taxon>
        <taxon>Discoba</taxon>
        <taxon>Euglenozoa</taxon>
        <taxon>Kinetoplastea</taxon>
        <taxon>Metakinetoplastina</taxon>
        <taxon>Trypanosomatida</taxon>
        <taxon>Trypanosomatidae</taxon>
        <taxon>Leishmaniinae</taxon>
        <taxon>Leishmania</taxon>
        <taxon>lizard Leishmania</taxon>
    </lineage>
</organism>
<reference evidence="2" key="1">
    <citation type="submission" date="2019-11" db="EMBL/GenBank/DDBJ databases">
        <title>Leishmania tarentolae CDS.</title>
        <authorList>
            <person name="Goto Y."/>
            <person name="Yamagishi J."/>
        </authorList>
    </citation>
    <scope>NUCLEOTIDE SEQUENCE [LARGE SCALE GENOMIC DNA]</scope>
    <source>
        <strain evidence="2">Parrot Tar II</strain>
    </source>
</reference>
<dbReference type="Proteomes" id="UP000419144">
    <property type="component" value="Unassembled WGS sequence"/>
</dbReference>
<dbReference type="VEuPathDB" id="TriTrypDB:LtaPh_2407700"/>
<accession>A0A640KMK0</accession>
<gene>
    <name evidence="2" type="ORF">LtaPh_2407700</name>
</gene>
<feature type="transmembrane region" description="Helical" evidence="1">
    <location>
        <begin position="186"/>
        <end position="204"/>
    </location>
</feature>
<evidence type="ECO:0000256" key="1">
    <source>
        <dbReference type="SAM" id="Phobius"/>
    </source>
</evidence>
<keyword evidence="1 2" id="KW-0812">Transmembrane</keyword>
<protein>
    <submittedName>
        <fullName evidence="2">Hypothetical predicted transmembrane protein</fullName>
    </submittedName>
</protein>
<proteinExistence type="predicted"/>
<dbReference type="AlphaFoldDB" id="A0A640KMK0"/>
<dbReference type="OrthoDB" id="264063at2759"/>
<comment type="caution">
    <text evidence="2">The sequence shown here is derived from an EMBL/GenBank/DDBJ whole genome shotgun (WGS) entry which is preliminary data.</text>
</comment>
<sequence length="408" mass="46318">MCVCVHVCVCTWQEEDKQKKSNLIYVALAYTHTHTHMQTHTHTHTSGLHFSPVGSSTVCVCVYAFASVMSGLHVCGVSAEARRMQRKENMSNGRSPQGRVPEALCAPVRERERLACLALSAVFVASPFLLHSPYRLFSCPPPHHHHLTLDLLAPPHSPFHRHAQAHINKRSHSHARFVLRLEQRSNSRWCVCVWGGGLHAFYLLSSFPSFIVRASLCVKVLLLPLRYTGGRTRRRACRFPSYHHHHHHRLQTTSGEMLRRSCVTRFIVPSSSSPELPRFLSERQKPILSTNSDLYAFVVEYDHRSTMPYLFRGPVHSDFFSRYFFSGSLMAGLLTAGGGALYVLTFGYHVGKTVIDAHREFLWRRAHDADGKRSREKAEGTAAEENEKVRLSPVEEFDDVIEVKEEEG</sequence>
<feature type="transmembrane region" description="Helical" evidence="1">
    <location>
        <begin position="53"/>
        <end position="77"/>
    </location>
</feature>
<keyword evidence="3" id="KW-1185">Reference proteome</keyword>